<organism evidence="3 4">
    <name type="scientific">Methylobacillus flagellatus (strain ATCC 51484 / DSM 6875 / VKM B-1610 / KT)</name>
    <dbReference type="NCBI Taxonomy" id="265072"/>
    <lineage>
        <taxon>Bacteria</taxon>
        <taxon>Pseudomonadati</taxon>
        <taxon>Pseudomonadota</taxon>
        <taxon>Betaproteobacteria</taxon>
        <taxon>Nitrosomonadales</taxon>
        <taxon>Methylophilaceae</taxon>
        <taxon>Methylobacillus</taxon>
    </lineage>
</organism>
<dbReference type="RefSeq" id="WP_011480500.1">
    <property type="nucleotide sequence ID" value="NC_007947.1"/>
</dbReference>
<protein>
    <recommendedName>
        <fullName evidence="2">Ice-binding protein C-terminal domain-containing protein</fullName>
    </recommendedName>
</protein>
<proteinExistence type="predicted"/>
<feature type="chain" id="PRO_5004189451" description="Ice-binding protein C-terminal domain-containing protein" evidence="1">
    <location>
        <begin position="23"/>
        <end position="253"/>
    </location>
</feature>
<sequence>MKTMHYLAAIAISSLFSLTSHAELKGTLYYLEPHDTISSTDSVIVNMRLTLNDDSDTLNINGADPNAWLDFVNAQLPHHWDQELASIQFVNIDYMGIGAWRACGGGTFTTHCDDGPPYDFSFTTRTLAGDHLFDLDLPLAPSESLDFTFGLLTPSHGPVAAGTYESPREGLALQFYGYTADDYDEYGNLRLDDDGWVIAPRMFSYDLATTCHDCTFTRTVVAAVPEPSSYALMGLGMGMLAYSGRRRKAKAIQ</sequence>
<feature type="signal peptide" evidence="1">
    <location>
        <begin position="1"/>
        <end position="22"/>
    </location>
</feature>
<dbReference type="InterPro" id="IPR013424">
    <property type="entry name" value="Ice-binding_C"/>
</dbReference>
<dbReference type="eggNOG" id="ENOG50313NA">
    <property type="taxonomic scope" value="Bacteria"/>
</dbReference>
<evidence type="ECO:0000259" key="2">
    <source>
        <dbReference type="Pfam" id="PF07589"/>
    </source>
</evidence>
<evidence type="ECO:0000256" key="1">
    <source>
        <dbReference type="SAM" id="SignalP"/>
    </source>
</evidence>
<dbReference type="NCBIfam" id="TIGR02595">
    <property type="entry name" value="PEP_CTERM"/>
    <property type="match status" value="1"/>
</dbReference>
<reference evidence="3 4" key="1">
    <citation type="submission" date="2006-03" db="EMBL/GenBank/DDBJ databases">
        <title>Complete sequence of Methylobacillus flagellatus KT.</title>
        <authorList>
            <consortium name="US DOE Joint Genome Institute"/>
            <person name="Copeland A."/>
            <person name="Lucas S."/>
            <person name="Lapidus A."/>
            <person name="Barry K."/>
            <person name="Detter J.C."/>
            <person name="Glavina del Rio T."/>
            <person name="Hammon N."/>
            <person name="Israni S."/>
            <person name="Dalin E."/>
            <person name="Tice H."/>
            <person name="Pitluck S."/>
            <person name="Brettin T."/>
            <person name="Bruce D."/>
            <person name="Han C."/>
            <person name="Tapia R."/>
            <person name="Saunders E."/>
            <person name="Gilna P."/>
            <person name="Schmutz J."/>
            <person name="Larimer F."/>
            <person name="Land M."/>
            <person name="Kyrpides N."/>
            <person name="Anderson I."/>
            <person name="Richardson P."/>
        </authorList>
    </citation>
    <scope>NUCLEOTIDE SEQUENCE [LARGE SCALE GENOMIC DNA]</scope>
    <source>
        <strain evidence="4">KT / ATCC 51484 / DSM 6875</strain>
    </source>
</reference>
<dbReference type="HOGENOM" id="CLU_1097572_0_0_4"/>
<dbReference type="KEGG" id="mfa:Mfla_2279"/>
<name>Q1GYZ1_METFK</name>
<evidence type="ECO:0000313" key="3">
    <source>
        <dbReference type="EMBL" id="ABE50546.1"/>
    </source>
</evidence>
<gene>
    <name evidence="3" type="ordered locus">Mfla_2279</name>
</gene>
<dbReference type="EMBL" id="CP000284">
    <property type="protein sequence ID" value="ABE50546.1"/>
    <property type="molecule type" value="Genomic_DNA"/>
</dbReference>
<feature type="domain" description="Ice-binding protein C-terminal" evidence="2">
    <location>
        <begin position="223"/>
        <end position="247"/>
    </location>
</feature>
<dbReference type="Proteomes" id="UP000002440">
    <property type="component" value="Chromosome"/>
</dbReference>
<dbReference type="AlphaFoldDB" id="Q1GYZ1"/>
<evidence type="ECO:0000313" key="4">
    <source>
        <dbReference type="Proteomes" id="UP000002440"/>
    </source>
</evidence>
<dbReference type="Pfam" id="PF07589">
    <property type="entry name" value="PEP-CTERM"/>
    <property type="match status" value="1"/>
</dbReference>
<keyword evidence="1" id="KW-0732">Signal</keyword>
<keyword evidence="4" id="KW-1185">Reference proteome</keyword>
<accession>Q1GYZ1</accession>